<dbReference type="EMBL" id="JBHSXH010000015">
    <property type="protein sequence ID" value="MFC6826853.1"/>
    <property type="molecule type" value="Genomic_DNA"/>
</dbReference>
<feature type="transmembrane region" description="Helical" evidence="1">
    <location>
        <begin position="47"/>
        <end position="68"/>
    </location>
</feature>
<evidence type="ECO:0000313" key="3">
    <source>
        <dbReference type="Proteomes" id="UP001596408"/>
    </source>
</evidence>
<dbReference type="Proteomes" id="UP001596408">
    <property type="component" value="Unassembled WGS sequence"/>
</dbReference>
<keyword evidence="1" id="KW-1133">Transmembrane helix</keyword>
<accession>A0ABD5U1U2</accession>
<keyword evidence="1" id="KW-0472">Membrane</keyword>
<dbReference type="RefSeq" id="WP_379698985.1">
    <property type="nucleotide sequence ID" value="NZ_JBHSXH010000015.1"/>
</dbReference>
<gene>
    <name evidence="2" type="ORF">ACFQEV_17915</name>
</gene>
<protein>
    <recommendedName>
        <fullName evidence="4">DUF5658 domain-containing protein</fullName>
    </recommendedName>
</protein>
<keyword evidence="1" id="KW-0812">Transmembrane</keyword>
<evidence type="ECO:0000313" key="2">
    <source>
        <dbReference type="EMBL" id="MFC6826853.1"/>
    </source>
</evidence>
<comment type="caution">
    <text evidence="2">The sequence shown here is derived from an EMBL/GenBank/DDBJ whole genome shotgun (WGS) entry which is preliminary data.</text>
</comment>
<sequence length="69" mass="6745">MVIGHGLDALTTAVGIAIGVLKVAVAVLAAIGLIVAARFVDERCVSIYGYLLGAVGAVVALGNLAVIAA</sequence>
<keyword evidence="3" id="KW-1185">Reference proteome</keyword>
<proteinExistence type="predicted"/>
<evidence type="ECO:0000256" key="1">
    <source>
        <dbReference type="SAM" id="Phobius"/>
    </source>
</evidence>
<dbReference type="AlphaFoldDB" id="A0ABD5U1U2"/>
<name>A0ABD5U1U2_9EURY</name>
<evidence type="ECO:0008006" key="4">
    <source>
        <dbReference type="Google" id="ProtNLM"/>
    </source>
</evidence>
<feature type="transmembrane region" description="Helical" evidence="1">
    <location>
        <begin position="12"/>
        <end position="35"/>
    </location>
</feature>
<organism evidence="2 3">
    <name type="scientific">Halopelagius fulvigenes</name>
    <dbReference type="NCBI Taxonomy" id="1198324"/>
    <lineage>
        <taxon>Archaea</taxon>
        <taxon>Methanobacteriati</taxon>
        <taxon>Methanobacteriota</taxon>
        <taxon>Stenosarchaea group</taxon>
        <taxon>Halobacteria</taxon>
        <taxon>Halobacteriales</taxon>
        <taxon>Haloferacaceae</taxon>
    </lineage>
</organism>
<reference evidence="2 3" key="1">
    <citation type="journal article" date="2019" name="Int. J. Syst. Evol. Microbiol.">
        <title>The Global Catalogue of Microorganisms (GCM) 10K type strain sequencing project: providing services to taxonomists for standard genome sequencing and annotation.</title>
        <authorList>
            <consortium name="The Broad Institute Genomics Platform"/>
            <consortium name="The Broad Institute Genome Sequencing Center for Infectious Disease"/>
            <person name="Wu L."/>
            <person name="Ma J."/>
        </authorList>
    </citation>
    <scope>NUCLEOTIDE SEQUENCE [LARGE SCALE GENOMIC DNA]</scope>
    <source>
        <strain evidence="2 3">YIM 94188</strain>
    </source>
</reference>